<sequence>MKNVKLSCMHSLIVPKGYQQVVAYLYPLDEQFDACFVKENLLIGSGVNRPKVKLKLSTVLSEKVIKSQRIKGFVVHGYNKDVEIRLPKSYSRSSIPARKSHPKT</sequence>
<reference evidence="1 2" key="1">
    <citation type="journal article" date="2018" name="Sci. Rep.">
        <title>Comparative analysis of the Pocillopora damicornis genome highlights role of immune system in coral evolution.</title>
        <authorList>
            <person name="Cunning R."/>
            <person name="Bay R.A."/>
            <person name="Gillette P."/>
            <person name="Baker A.C."/>
            <person name="Traylor-Knowles N."/>
        </authorList>
    </citation>
    <scope>NUCLEOTIDE SEQUENCE [LARGE SCALE GENOMIC DNA]</scope>
    <source>
        <strain evidence="1">RSMAS</strain>
        <tissue evidence="1">Whole animal</tissue>
    </source>
</reference>
<dbReference type="AlphaFoldDB" id="A0A3M6TPQ0"/>
<accession>A0A3M6TPQ0</accession>
<gene>
    <name evidence="1" type="ORF">pdam_00022683</name>
</gene>
<proteinExistence type="predicted"/>
<evidence type="ECO:0000313" key="2">
    <source>
        <dbReference type="Proteomes" id="UP000275408"/>
    </source>
</evidence>
<keyword evidence="2" id="KW-1185">Reference proteome</keyword>
<dbReference type="OrthoDB" id="5986954at2759"/>
<dbReference type="Proteomes" id="UP000275408">
    <property type="component" value="Unassembled WGS sequence"/>
</dbReference>
<protein>
    <submittedName>
        <fullName evidence="1">Uncharacterized protein</fullName>
    </submittedName>
</protein>
<name>A0A3M6TPQ0_POCDA</name>
<comment type="caution">
    <text evidence="1">The sequence shown here is derived from an EMBL/GenBank/DDBJ whole genome shotgun (WGS) entry which is preliminary data.</text>
</comment>
<organism evidence="1 2">
    <name type="scientific">Pocillopora damicornis</name>
    <name type="common">Cauliflower coral</name>
    <name type="synonym">Millepora damicornis</name>
    <dbReference type="NCBI Taxonomy" id="46731"/>
    <lineage>
        <taxon>Eukaryota</taxon>
        <taxon>Metazoa</taxon>
        <taxon>Cnidaria</taxon>
        <taxon>Anthozoa</taxon>
        <taxon>Hexacorallia</taxon>
        <taxon>Scleractinia</taxon>
        <taxon>Astrocoeniina</taxon>
        <taxon>Pocilloporidae</taxon>
        <taxon>Pocillopora</taxon>
    </lineage>
</organism>
<dbReference type="EMBL" id="RCHS01003203">
    <property type="protein sequence ID" value="RMX43397.1"/>
    <property type="molecule type" value="Genomic_DNA"/>
</dbReference>
<evidence type="ECO:0000313" key="1">
    <source>
        <dbReference type="EMBL" id="RMX43397.1"/>
    </source>
</evidence>